<comment type="similarity">
    <text evidence="2">Belongs to the major facilitator superfamily.</text>
</comment>
<keyword evidence="6 7" id="KW-0472">Membrane</keyword>
<keyword evidence="4 7" id="KW-0812">Transmembrane</keyword>
<evidence type="ECO:0000256" key="7">
    <source>
        <dbReference type="SAM" id="Phobius"/>
    </source>
</evidence>
<evidence type="ECO:0000259" key="8">
    <source>
        <dbReference type="PROSITE" id="PS50850"/>
    </source>
</evidence>
<evidence type="ECO:0000256" key="4">
    <source>
        <dbReference type="ARBA" id="ARBA00022692"/>
    </source>
</evidence>
<evidence type="ECO:0000256" key="5">
    <source>
        <dbReference type="ARBA" id="ARBA00022989"/>
    </source>
</evidence>
<feature type="transmembrane region" description="Helical" evidence="7">
    <location>
        <begin position="35"/>
        <end position="54"/>
    </location>
</feature>
<dbReference type="InterPro" id="IPR036259">
    <property type="entry name" value="MFS_trans_sf"/>
</dbReference>
<gene>
    <name evidence="9" type="ORF">GOODEAATRI_021995</name>
</gene>
<reference evidence="9 10" key="1">
    <citation type="submission" date="2021-06" db="EMBL/GenBank/DDBJ databases">
        <authorList>
            <person name="Palmer J.M."/>
        </authorList>
    </citation>
    <scope>NUCLEOTIDE SEQUENCE [LARGE SCALE GENOMIC DNA]</scope>
    <source>
        <strain evidence="9 10">GA_2019</strain>
        <tissue evidence="9">Muscle</tissue>
    </source>
</reference>
<feature type="transmembrane region" description="Helical" evidence="7">
    <location>
        <begin position="6"/>
        <end position="23"/>
    </location>
</feature>
<dbReference type="InterPro" id="IPR020846">
    <property type="entry name" value="MFS_dom"/>
</dbReference>
<feature type="transmembrane region" description="Helical" evidence="7">
    <location>
        <begin position="78"/>
        <end position="98"/>
    </location>
</feature>
<dbReference type="SUPFAM" id="SSF103473">
    <property type="entry name" value="MFS general substrate transporter"/>
    <property type="match status" value="1"/>
</dbReference>
<evidence type="ECO:0000256" key="6">
    <source>
        <dbReference type="ARBA" id="ARBA00023136"/>
    </source>
</evidence>
<name>A0ABV0MU41_9TELE</name>
<dbReference type="Gene3D" id="1.20.1250.20">
    <property type="entry name" value="MFS general substrate transporter like domains"/>
    <property type="match status" value="1"/>
</dbReference>
<dbReference type="PROSITE" id="PS50850">
    <property type="entry name" value="MFS"/>
    <property type="match status" value="1"/>
</dbReference>
<comment type="caution">
    <text evidence="9">The sequence shown here is derived from an EMBL/GenBank/DDBJ whole genome shotgun (WGS) entry which is preliminary data.</text>
</comment>
<dbReference type="PANTHER" id="PTHR23511">
    <property type="entry name" value="SYNAPTIC VESICLE GLYCOPROTEIN 2"/>
    <property type="match status" value="1"/>
</dbReference>
<feature type="domain" description="Major facilitator superfamily (MFS) profile" evidence="8">
    <location>
        <begin position="1"/>
        <end position="108"/>
    </location>
</feature>
<protein>
    <recommendedName>
        <fullName evidence="8">Major facilitator superfamily (MFS) profile domain-containing protein</fullName>
    </recommendedName>
</protein>
<dbReference type="PANTHER" id="PTHR23511:SF6">
    <property type="entry name" value="SYNAPTIC VESICLE GLYCOPROTEIN 2C"/>
    <property type="match status" value="1"/>
</dbReference>
<dbReference type="Pfam" id="PF00083">
    <property type="entry name" value="Sugar_tr"/>
    <property type="match status" value="1"/>
</dbReference>
<evidence type="ECO:0000256" key="2">
    <source>
        <dbReference type="ARBA" id="ARBA00008335"/>
    </source>
</evidence>
<keyword evidence="5 7" id="KW-1133">Transmembrane helix</keyword>
<organism evidence="9 10">
    <name type="scientific">Goodea atripinnis</name>
    <dbReference type="NCBI Taxonomy" id="208336"/>
    <lineage>
        <taxon>Eukaryota</taxon>
        <taxon>Metazoa</taxon>
        <taxon>Chordata</taxon>
        <taxon>Craniata</taxon>
        <taxon>Vertebrata</taxon>
        <taxon>Euteleostomi</taxon>
        <taxon>Actinopterygii</taxon>
        <taxon>Neopterygii</taxon>
        <taxon>Teleostei</taxon>
        <taxon>Neoteleostei</taxon>
        <taxon>Acanthomorphata</taxon>
        <taxon>Ovalentaria</taxon>
        <taxon>Atherinomorphae</taxon>
        <taxon>Cyprinodontiformes</taxon>
        <taxon>Goodeidae</taxon>
        <taxon>Goodea</taxon>
    </lineage>
</organism>
<sequence length="108" mass="12263">MIGGIYASAMAWAIIPHYGWSFSMGSAYQFHSWRVFVVVCALPCVSAVVALTFMPESPRFFLEVKLAQYCSSSSTDILSYRMESMSFYVFVLATINLVKRPNTINQYY</sequence>
<evidence type="ECO:0000313" key="10">
    <source>
        <dbReference type="Proteomes" id="UP001476798"/>
    </source>
</evidence>
<proteinExistence type="inferred from homology"/>
<keyword evidence="3" id="KW-0813">Transport</keyword>
<comment type="subcellular location">
    <subcellularLocation>
        <location evidence="1">Membrane</location>
        <topology evidence="1">Multi-pass membrane protein</topology>
    </subcellularLocation>
</comment>
<accession>A0ABV0MU41</accession>
<dbReference type="InterPro" id="IPR005828">
    <property type="entry name" value="MFS_sugar_transport-like"/>
</dbReference>
<dbReference type="EMBL" id="JAHRIO010012198">
    <property type="protein sequence ID" value="MEQ2162646.1"/>
    <property type="molecule type" value="Genomic_DNA"/>
</dbReference>
<evidence type="ECO:0000313" key="9">
    <source>
        <dbReference type="EMBL" id="MEQ2162646.1"/>
    </source>
</evidence>
<evidence type="ECO:0000256" key="3">
    <source>
        <dbReference type="ARBA" id="ARBA00022448"/>
    </source>
</evidence>
<dbReference type="Proteomes" id="UP001476798">
    <property type="component" value="Unassembled WGS sequence"/>
</dbReference>
<keyword evidence="10" id="KW-1185">Reference proteome</keyword>
<evidence type="ECO:0000256" key="1">
    <source>
        <dbReference type="ARBA" id="ARBA00004141"/>
    </source>
</evidence>